<dbReference type="InterPro" id="IPR018939">
    <property type="entry name" value="Autophagy-rel_prot_27"/>
</dbReference>
<name>A0A813JT67_POLGL</name>
<evidence type="ECO:0000313" key="7">
    <source>
        <dbReference type="EMBL" id="CAE8682872.1"/>
    </source>
</evidence>
<reference evidence="7" key="1">
    <citation type="submission" date="2021-02" db="EMBL/GenBank/DDBJ databases">
        <authorList>
            <person name="Dougan E. K."/>
            <person name="Rhodes N."/>
            <person name="Thang M."/>
            <person name="Chan C."/>
        </authorList>
    </citation>
    <scope>NUCLEOTIDE SEQUENCE</scope>
</reference>
<keyword evidence="3" id="KW-0732">Signal</keyword>
<organism evidence="7 8">
    <name type="scientific">Polarella glacialis</name>
    <name type="common">Dinoflagellate</name>
    <dbReference type="NCBI Taxonomy" id="89957"/>
    <lineage>
        <taxon>Eukaryota</taxon>
        <taxon>Sar</taxon>
        <taxon>Alveolata</taxon>
        <taxon>Dinophyceae</taxon>
        <taxon>Suessiales</taxon>
        <taxon>Suessiaceae</taxon>
        <taxon>Polarella</taxon>
    </lineage>
</organism>
<dbReference type="EMBL" id="CAJNNW010026124">
    <property type="protein sequence ID" value="CAE8682872.1"/>
    <property type="molecule type" value="Genomic_DNA"/>
</dbReference>
<feature type="region of interest" description="Disordered" evidence="6">
    <location>
        <begin position="205"/>
        <end position="233"/>
    </location>
</feature>
<evidence type="ECO:0000256" key="2">
    <source>
        <dbReference type="ARBA" id="ARBA00022692"/>
    </source>
</evidence>
<evidence type="ECO:0000256" key="4">
    <source>
        <dbReference type="ARBA" id="ARBA00022989"/>
    </source>
</evidence>
<dbReference type="GO" id="GO:0016020">
    <property type="term" value="C:membrane"/>
    <property type="evidence" value="ECO:0007669"/>
    <property type="project" value="UniProtKB-SubCell"/>
</dbReference>
<evidence type="ECO:0000256" key="3">
    <source>
        <dbReference type="ARBA" id="ARBA00022729"/>
    </source>
</evidence>
<gene>
    <name evidence="7" type="ORF">PGLA2088_LOCUS23154</name>
</gene>
<protein>
    <submittedName>
        <fullName evidence="7">Uncharacterized protein</fullName>
    </submittedName>
</protein>
<accession>A0A813JT67</accession>
<feature type="compositionally biased region" description="Basic and acidic residues" evidence="6">
    <location>
        <begin position="221"/>
        <end position="233"/>
    </location>
</feature>
<evidence type="ECO:0000256" key="1">
    <source>
        <dbReference type="ARBA" id="ARBA00004167"/>
    </source>
</evidence>
<keyword evidence="2" id="KW-0812">Transmembrane</keyword>
<keyword evidence="4" id="KW-1133">Transmembrane helix</keyword>
<dbReference type="AlphaFoldDB" id="A0A813JT67"/>
<proteinExistence type="predicted"/>
<feature type="non-terminal residue" evidence="7">
    <location>
        <position position="233"/>
    </location>
</feature>
<dbReference type="Pfam" id="PF09451">
    <property type="entry name" value="ATG27"/>
    <property type="match status" value="1"/>
</dbReference>
<evidence type="ECO:0000256" key="5">
    <source>
        <dbReference type="ARBA" id="ARBA00023136"/>
    </source>
</evidence>
<comment type="subcellular location">
    <subcellularLocation>
        <location evidence="1">Membrane</location>
        <topology evidence="1">Single-pass membrane protein</topology>
    </subcellularLocation>
</comment>
<keyword evidence="5" id="KW-0472">Membrane</keyword>
<comment type="caution">
    <text evidence="7">The sequence shown here is derived from an EMBL/GenBank/DDBJ whole genome shotgun (WGS) entry which is preliminary data.</text>
</comment>
<evidence type="ECO:0000313" key="8">
    <source>
        <dbReference type="Proteomes" id="UP000626109"/>
    </source>
</evidence>
<dbReference type="Proteomes" id="UP000626109">
    <property type="component" value="Unassembled WGS sequence"/>
</dbReference>
<evidence type="ECO:0000256" key="6">
    <source>
        <dbReference type="SAM" id="MobiDB-lite"/>
    </source>
</evidence>
<sequence length="233" mass="24592">VAFPTTAPGQSSKGFQIAKAFSALQSLKRRYSISDGDANVLIVKEMLSTVSASSNLGASDRQALASFEHMVHKALRSPGGGGDGSVANAWKSDMTLFENNMQKGLPGLEREAESVAWNIEHIENRNAASGLLRGLLEAAAIYLVCGCVYKHQALGARGQDMIPHIDFWLEYPAMVVDGIKYAQMMAQELVGKSGGGQGSFGGGFSSGGSAGSFQPIGASSNDRDTFAHFEPSK</sequence>